<gene>
    <name evidence="2" type="ORF">ACA1_097500</name>
</gene>
<accession>L8GJ34</accession>
<dbReference type="PANTHER" id="PTHR33361:SF2">
    <property type="entry name" value="DUF885 DOMAIN-CONTAINING PROTEIN"/>
    <property type="match status" value="1"/>
</dbReference>
<dbReference type="VEuPathDB" id="AmoebaDB:ACA1_097500"/>
<reference evidence="2 3" key="1">
    <citation type="journal article" date="2013" name="Genome Biol.">
        <title>Genome of Acanthamoeba castellanii highlights extensive lateral gene transfer and early evolution of tyrosine kinase signaling.</title>
        <authorList>
            <person name="Clarke M."/>
            <person name="Lohan A.J."/>
            <person name="Liu B."/>
            <person name="Lagkouvardos I."/>
            <person name="Roy S."/>
            <person name="Zafar N."/>
            <person name="Bertelli C."/>
            <person name="Schilde C."/>
            <person name="Kianianmomeni A."/>
            <person name="Burglin T.R."/>
            <person name="Frech C."/>
            <person name="Turcotte B."/>
            <person name="Kopec K.O."/>
            <person name="Synnott J.M."/>
            <person name="Choo C."/>
            <person name="Paponov I."/>
            <person name="Finkler A."/>
            <person name="Soon Heng Tan C."/>
            <person name="Hutchins A.P."/>
            <person name="Weinmeier T."/>
            <person name="Rattei T."/>
            <person name="Chu J.S."/>
            <person name="Gimenez G."/>
            <person name="Irimia M."/>
            <person name="Rigden D.J."/>
            <person name="Fitzpatrick D.A."/>
            <person name="Lorenzo-Morales J."/>
            <person name="Bateman A."/>
            <person name="Chiu C.H."/>
            <person name="Tang P."/>
            <person name="Hegemann P."/>
            <person name="Fromm H."/>
            <person name="Raoult D."/>
            <person name="Greub G."/>
            <person name="Miranda-Saavedra D."/>
            <person name="Chen N."/>
            <person name="Nash P."/>
            <person name="Ginger M.L."/>
            <person name="Horn M."/>
            <person name="Schaap P."/>
            <person name="Caler L."/>
            <person name="Loftus B."/>
        </authorList>
    </citation>
    <scope>NUCLEOTIDE SEQUENCE [LARGE SCALE GENOMIC DNA]</scope>
    <source>
        <strain evidence="2 3">Neff</strain>
    </source>
</reference>
<dbReference type="GeneID" id="14913507"/>
<proteinExistence type="predicted"/>
<name>L8GJ34_ACACF</name>
<dbReference type="Pfam" id="PF05960">
    <property type="entry name" value="DUF885"/>
    <property type="match status" value="1"/>
</dbReference>
<dbReference type="OMA" id="GRMWWAV"/>
<feature type="region of interest" description="Disordered" evidence="1">
    <location>
        <begin position="1"/>
        <end position="26"/>
    </location>
</feature>
<dbReference type="Proteomes" id="UP000011083">
    <property type="component" value="Unassembled WGS sequence"/>
</dbReference>
<dbReference type="InterPro" id="IPR010281">
    <property type="entry name" value="DUF885"/>
</dbReference>
<evidence type="ECO:0000313" key="3">
    <source>
        <dbReference type="Proteomes" id="UP000011083"/>
    </source>
</evidence>
<evidence type="ECO:0000256" key="1">
    <source>
        <dbReference type="SAM" id="MobiDB-lite"/>
    </source>
</evidence>
<organism evidence="2 3">
    <name type="scientific">Acanthamoeba castellanii (strain ATCC 30010 / Neff)</name>
    <dbReference type="NCBI Taxonomy" id="1257118"/>
    <lineage>
        <taxon>Eukaryota</taxon>
        <taxon>Amoebozoa</taxon>
        <taxon>Discosea</taxon>
        <taxon>Longamoebia</taxon>
        <taxon>Centramoebida</taxon>
        <taxon>Acanthamoebidae</taxon>
        <taxon>Acanthamoeba</taxon>
    </lineage>
</organism>
<dbReference type="RefSeq" id="XP_004335078.1">
    <property type="nucleotide sequence ID" value="XM_004335030.1"/>
</dbReference>
<dbReference type="AlphaFoldDB" id="L8GJ34"/>
<dbReference type="PANTHER" id="PTHR33361">
    <property type="entry name" value="GLR0591 PROTEIN"/>
    <property type="match status" value="1"/>
</dbReference>
<dbReference type="KEGG" id="acan:ACA1_097500"/>
<dbReference type="OrthoDB" id="5959877at2759"/>
<dbReference type="EMBL" id="KB008103">
    <property type="protein sequence ID" value="ELR13065.1"/>
    <property type="molecule type" value="Genomic_DNA"/>
</dbReference>
<evidence type="ECO:0000313" key="2">
    <source>
        <dbReference type="EMBL" id="ELR13065.1"/>
    </source>
</evidence>
<sequence length="609" mass="68855">MNKEQSNDEVGTSVAFELSTEPDAPKDASPAVAAVWELYARVWDAVMHSDPISATIVGDHRFNDKLQDLSKAGYEAHAQAVANFRKQLEAISLDDIPLEKDQQNYLFLQKFLQFEQMKLDSFHRFELPTSHLFGPHIMFPQLSTFHPTASKADFESLIKRIKAFPQQADQMIDGFREGIRAKITHPATSVATLIKQCENQIKASPQESPLYGPIAKAKKAEPAVLSADDLAQLEAEVVASIESLVFPAYAKLKSFLESEYLPEARQEAGIWAWPEGEKIYDLTIHFFTSLPLTAEKVHGLGLEDVARIKREMEAIKEKVGSPKEEDLKTFMEKIKADPRFYYATGEEIVQEYKRMLKEAEAKLPQYFGILPKAAYDVRAIEPFREQNSPPAHYYPPPAPVPGSTAPVRPGIFYANTYKPETRPNYVMESIALHEGVPGHHLQIAVAQELDGLPRARKQPADFTTGYIEGWGLYTEKLGLEMGFYQDPYSDFGRLTTEMMRAVRLVVDTGLHAFKWTRSQAIEYFADHSAMGMTDIEAEVDRYMVFPGQALSYKVGEKTILRMRATAQEKLGQAFDIRAFHDETLKHGSLPLETYERNILRWIDARLAVN</sequence>
<keyword evidence="3" id="KW-1185">Reference proteome</keyword>
<protein>
    <submittedName>
        <fullName evidence="2">Putative secreted protein</fullName>
    </submittedName>
</protein>